<feature type="compositionally biased region" description="Low complexity" evidence="1">
    <location>
        <begin position="912"/>
        <end position="923"/>
    </location>
</feature>
<protein>
    <submittedName>
        <fullName evidence="2">Uncharacterized protein</fullName>
    </submittedName>
</protein>
<feature type="compositionally biased region" description="Basic and acidic residues" evidence="1">
    <location>
        <begin position="242"/>
        <end position="257"/>
    </location>
</feature>
<feature type="compositionally biased region" description="Low complexity" evidence="1">
    <location>
        <begin position="417"/>
        <end position="440"/>
    </location>
</feature>
<feature type="compositionally biased region" description="Polar residues" evidence="1">
    <location>
        <begin position="298"/>
        <end position="310"/>
    </location>
</feature>
<feature type="compositionally biased region" description="Basic and acidic residues" evidence="1">
    <location>
        <begin position="1067"/>
        <end position="1077"/>
    </location>
</feature>
<dbReference type="AlphaFoldDB" id="A0A084GF08"/>
<feature type="compositionally biased region" description="Basic and acidic residues" evidence="1">
    <location>
        <begin position="763"/>
        <end position="775"/>
    </location>
</feature>
<sequence length="1278" mass="137629">MQSARGGKPRGAGRRKTLPAPVGSASQSAEYQPIDTDPIQPPASLPRKRSKTTEFFDGANDEPEDTNQKGGHSLRRRTRIDYTFEEANEEATPTRVKSQVGPASASTRGRKRRADHDDEVDFGPPARRRATAYEVLHYDGSPRRKNPSRRTAETKSYTEFADENDVKDTIEVGGRLNESDYHESSSLLQPSDDGNGEPPHSPVQDALPEHFVIKFPLPSEALIREAEALTSHITKSPEPIDIDPRLHADAGLSEEHAAMPPQVFEEKEPVSHAVNETDQDQVPPAESTTTGAELPSSVAATSDIQAPSEEQVSRPRGRSMAPRIELEQHTGSQILDDSSATTLAAIDAGRSKSAPPMTALTGSSMATATPTVVDAPVTEVTENHLESEKTQSETQPEIQPEVLQPAESTNIDSDQSTTDTTVAITVTPPTDTDDAATNIAPKDAIVPKEPSPSDAVTTEAKTVGESTVVPMVKEIKPESHPTVIEPPQVPAAPVKPWSHLTPHLEGQWVKHPESRLPQIGEAEVSNGSGKTFSTPTTKPLDGDTTIQADDDAELPVDADQEDPDEPVESGAASPGLEPSTLNSPVPDLNHATAASSPAANEDDDPDDAATQTPDELQTQKFYEYPRLRDTDEFKEVLQNYKDMSDEDLYAMCAHIDGALVALQEEYLQLGAIVDDHENIERRKAHDEAYEQMEKRSAKVTRKTFVLKGYRAKMTQEEKETAYQRHQDRIQAAAYGFRYDSHQAKVGKQDPIAQRYPGDMEDGGEPRRTLRSDPLRSAKATEAADESGPHMSGKRIRKPRELFDPATAATSRSATPVPQRRKRGSRLVESYTEDHDTLASAAQDPTLINGVSANTTPHTDGRTKRGRGKRAASPTESFLATSSSAAGDGVNHAPLHDETMQPPPAKRIRRATNKAQQAAANEAAGSRHPAVSTTNSHHHSGIYLKEEDDHEVENSPPRKNQRIVTLKPGAKNIRALSNAPSAASTTEDSRPGTSSSVSSEGSADSSYSFRPKRQRKFRDTGDEYAEDQQPKTKRARRATKKAEESSANHTLQLPSLHDGVVSGSSQHAEPHQAQEQRPRIKFLNSGVGPSINGAPSGPTPTISLTHHATDATSGRKKATGPKKTPSKAPAKGARAQQPVDASPSADGQGPLGGMSAQQYAALSKSEKMSRSMKSRWASGSMQQAVDKRKATLARKKAEKAAGTNDGDDNNAEAGEDAASKAPSATTDATNTQPTTAEPSPTTDTHFATAKASKGPKPIKAAKMPKIAVKDHKGKGKTSQ</sequence>
<dbReference type="VEuPathDB" id="FungiDB:SAPIO_CDS1302"/>
<feature type="compositionally biased region" description="Low complexity" evidence="1">
    <location>
        <begin position="1253"/>
        <end position="1265"/>
    </location>
</feature>
<feature type="region of interest" description="Disordered" evidence="1">
    <location>
        <begin position="230"/>
        <end position="462"/>
    </location>
</feature>
<feature type="compositionally biased region" description="Polar residues" evidence="1">
    <location>
        <begin position="848"/>
        <end position="857"/>
    </location>
</feature>
<comment type="caution">
    <text evidence="2">The sequence shown here is derived from an EMBL/GenBank/DDBJ whole genome shotgun (WGS) entry which is preliminary data.</text>
</comment>
<dbReference type="EMBL" id="JOWA01000055">
    <property type="protein sequence ID" value="KEZ45920.1"/>
    <property type="molecule type" value="Genomic_DNA"/>
</dbReference>
<dbReference type="OrthoDB" id="4115400at2759"/>
<proteinExistence type="predicted"/>
<name>A0A084GF08_PSEDA</name>
<accession>A0A084GF08</accession>
<feature type="compositionally biased region" description="Low complexity" evidence="1">
    <location>
        <begin position="805"/>
        <end position="814"/>
    </location>
</feature>
<feature type="compositionally biased region" description="Polar residues" evidence="1">
    <location>
        <begin position="525"/>
        <end position="537"/>
    </location>
</feature>
<evidence type="ECO:0000256" key="1">
    <source>
        <dbReference type="SAM" id="MobiDB-lite"/>
    </source>
</evidence>
<dbReference type="GeneID" id="27720374"/>
<evidence type="ECO:0000313" key="3">
    <source>
        <dbReference type="Proteomes" id="UP000028545"/>
    </source>
</evidence>
<feature type="compositionally biased region" description="Low complexity" evidence="1">
    <location>
        <begin position="1223"/>
        <end position="1235"/>
    </location>
</feature>
<organism evidence="2 3">
    <name type="scientific">Pseudallescheria apiosperma</name>
    <name type="common">Scedosporium apiospermum</name>
    <dbReference type="NCBI Taxonomy" id="563466"/>
    <lineage>
        <taxon>Eukaryota</taxon>
        <taxon>Fungi</taxon>
        <taxon>Dikarya</taxon>
        <taxon>Ascomycota</taxon>
        <taxon>Pezizomycotina</taxon>
        <taxon>Sordariomycetes</taxon>
        <taxon>Hypocreomycetidae</taxon>
        <taxon>Microascales</taxon>
        <taxon>Microascaceae</taxon>
        <taxon>Scedosporium</taxon>
    </lineage>
</organism>
<feature type="region of interest" description="Disordered" evidence="1">
    <location>
        <begin position="1"/>
        <end position="211"/>
    </location>
</feature>
<feature type="region of interest" description="Disordered" evidence="1">
    <location>
        <begin position="478"/>
        <end position="620"/>
    </location>
</feature>
<feature type="compositionally biased region" description="Acidic residues" evidence="1">
    <location>
        <begin position="1204"/>
        <end position="1214"/>
    </location>
</feature>
<feature type="compositionally biased region" description="Low complexity" evidence="1">
    <location>
        <begin position="366"/>
        <end position="380"/>
    </location>
</feature>
<feature type="compositionally biased region" description="Low complexity" evidence="1">
    <location>
        <begin position="990"/>
        <end position="1007"/>
    </location>
</feature>
<evidence type="ECO:0000313" key="2">
    <source>
        <dbReference type="EMBL" id="KEZ45920.1"/>
    </source>
</evidence>
<feature type="compositionally biased region" description="Basic and acidic residues" evidence="1">
    <location>
        <begin position="381"/>
        <end position="391"/>
    </location>
</feature>
<dbReference type="HOGENOM" id="CLU_007440_0_0_1"/>
<feature type="compositionally biased region" description="Polar residues" evidence="1">
    <location>
        <begin position="1098"/>
        <end position="1111"/>
    </location>
</feature>
<dbReference type="KEGG" id="sapo:SAPIO_CDS1302"/>
<gene>
    <name evidence="2" type="ORF">SAPIO_CDS1302</name>
</gene>
<dbReference type="Proteomes" id="UP000028545">
    <property type="component" value="Unassembled WGS sequence"/>
</dbReference>
<feature type="compositionally biased region" description="Polar residues" evidence="1">
    <location>
        <begin position="329"/>
        <end position="342"/>
    </location>
</feature>
<feature type="region of interest" description="Disordered" evidence="1">
    <location>
        <begin position="742"/>
        <end position="1278"/>
    </location>
</feature>
<keyword evidence="3" id="KW-1185">Reference proteome</keyword>
<feature type="compositionally biased region" description="Basic residues" evidence="1">
    <location>
        <begin position="7"/>
        <end position="17"/>
    </location>
</feature>
<reference evidence="2 3" key="1">
    <citation type="journal article" date="2014" name="Genome Announc.">
        <title>Draft genome sequence of the pathogenic fungus Scedosporium apiospermum.</title>
        <authorList>
            <person name="Vandeputte P."/>
            <person name="Ghamrawi S."/>
            <person name="Rechenmann M."/>
            <person name="Iltis A."/>
            <person name="Giraud S."/>
            <person name="Fleury M."/>
            <person name="Thornton C."/>
            <person name="Delhaes L."/>
            <person name="Meyer W."/>
            <person name="Papon N."/>
            <person name="Bouchara J.P."/>
        </authorList>
    </citation>
    <scope>NUCLEOTIDE SEQUENCE [LARGE SCALE GENOMIC DNA]</scope>
    <source>
        <strain evidence="2 3">IHEM 14462</strain>
    </source>
</reference>
<feature type="compositionally biased region" description="Polar residues" evidence="1">
    <location>
        <begin position="406"/>
        <end position="416"/>
    </location>
</feature>
<dbReference type="OMA" id="QWQTEWT"/>
<dbReference type="RefSeq" id="XP_016645719.1">
    <property type="nucleotide sequence ID" value="XM_016784603.1"/>
</dbReference>
<feature type="compositionally biased region" description="Polar residues" evidence="1">
    <location>
        <begin position="873"/>
        <end position="884"/>
    </location>
</feature>
<feature type="compositionally biased region" description="Acidic residues" evidence="1">
    <location>
        <begin position="548"/>
        <end position="567"/>
    </location>
</feature>